<dbReference type="EMBL" id="QWDE01000001">
    <property type="protein sequence ID" value="RFZ84075.1"/>
    <property type="molecule type" value="Genomic_DNA"/>
</dbReference>
<evidence type="ECO:0000313" key="1">
    <source>
        <dbReference type="EMBL" id="RFZ84075.1"/>
    </source>
</evidence>
<sequence length="281" mass="32701">MTTTYSLHHISNTAAFGFSADDYSRFKFGDGSVSRTFGTQLADGFIKEHLRNRHINQQIVVISSPYSFIPTATLAMKTWFVYRVNQWLADNNLPVVQEAKVHRTITYKEDYGELDAEQRMKLIGNDQFHIDKQFLTGKTLIFLDDIKITGSHERMIMKMVGEYGLDNEIYMLYFAELVNKTIHPNVENFLNYHFVKNIFSLEDIVQSAAFCINTRLVKYILNYDHDEFCIFIEGQPGSFIEVLYNMALGNGYHTIPAYQRNLNFIKQLLFLDNYKLIQYGN</sequence>
<dbReference type="Pfam" id="PF15610">
    <property type="entry name" value="PRTase_3"/>
    <property type="match status" value="1"/>
</dbReference>
<protein>
    <submittedName>
        <fullName evidence="1">Uncharacterized protein</fullName>
    </submittedName>
</protein>
<gene>
    <name evidence="1" type="ORF">DYU05_00085</name>
</gene>
<organism evidence="1 2">
    <name type="scientific">Mucilaginibacter terrenus</name>
    <dbReference type="NCBI Taxonomy" id="2482727"/>
    <lineage>
        <taxon>Bacteria</taxon>
        <taxon>Pseudomonadati</taxon>
        <taxon>Bacteroidota</taxon>
        <taxon>Sphingobacteriia</taxon>
        <taxon>Sphingobacteriales</taxon>
        <taxon>Sphingobacteriaceae</taxon>
        <taxon>Mucilaginibacter</taxon>
    </lineage>
</organism>
<keyword evidence="2" id="KW-1185">Reference proteome</keyword>
<reference evidence="1 2" key="1">
    <citation type="submission" date="2018-08" db="EMBL/GenBank/DDBJ databases">
        <title>Mucilaginibacter terrae sp. nov., isolated from manganese diggings.</title>
        <authorList>
            <person name="Huang Y."/>
            <person name="Zhou Z."/>
        </authorList>
    </citation>
    <scope>NUCLEOTIDE SEQUENCE [LARGE SCALE GENOMIC DNA]</scope>
    <source>
        <strain evidence="1 2">ZH6</strain>
    </source>
</reference>
<dbReference type="InterPro" id="IPR028944">
    <property type="entry name" value="PRTase_ComF-like"/>
</dbReference>
<dbReference type="OrthoDB" id="8420922at2"/>
<evidence type="ECO:0000313" key="2">
    <source>
        <dbReference type="Proteomes" id="UP000260823"/>
    </source>
</evidence>
<name>A0A3E2NSS4_9SPHI</name>
<dbReference type="AlphaFoldDB" id="A0A3E2NSS4"/>
<accession>A0A3E2NSS4</accession>
<proteinExistence type="predicted"/>
<dbReference type="RefSeq" id="WP_117380965.1">
    <property type="nucleotide sequence ID" value="NZ_QWDE01000001.1"/>
</dbReference>
<comment type="caution">
    <text evidence="1">The sequence shown here is derived from an EMBL/GenBank/DDBJ whole genome shotgun (WGS) entry which is preliminary data.</text>
</comment>
<dbReference type="Proteomes" id="UP000260823">
    <property type="component" value="Unassembled WGS sequence"/>
</dbReference>